<feature type="compositionally biased region" description="Basic and acidic residues" evidence="1">
    <location>
        <begin position="21"/>
        <end position="35"/>
    </location>
</feature>
<proteinExistence type="predicted"/>
<feature type="region of interest" description="Disordered" evidence="1">
    <location>
        <begin position="13"/>
        <end position="35"/>
    </location>
</feature>
<feature type="non-terminal residue" evidence="2">
    <location>
        <position position="1"/>
    </location>
</feature>
<protein>
    <submittedName>
        <fullName evidence="2">Uncharacterized protein</fullName>
    </submittedName>
</protein>
<gene>
    <name evidence="2" type="ORF">CCMP2556_LOCUS48023</name>
</gene>
<sequence>AELGVAPLVDMGPLLGKRKKDQNDKAPPKANGDRDTLPLFLLPATKETLRSTASSLAFVASLSDVASLEAVEQELGRTWLGQALHLGYCFLIKNEVWLSLGFCQFAALMWKLEAVQVAEGWEQVFFCESGAFGDSELRWFTVCELREGRGLSWRIVASYTLEEFAVRARLPLKAEFWAAVCQAVGVAVPHAGVRAEDGVPFARALVQHFEP</sequence>
<accession>A0ABP0RNN7</accession>
<keyword evidence="3" id="KW-1185">Reference proteome</keyword>
<dbReference type="EMBL" id="CAXAMN010026286">
    <property type="protein sequence ID" value="CAK9101953.1"/>
    <property type="molecule type" value="Genomic_DNA"/>
</dbReference>
<organism evidence="2 3">
    <name type="scientific">Durusdinium trenchii</name>
    <dbReference type="NCBI Taxonomy" id="1381693"/>
    <lineage>
        <taxon>Eukaryota</taxon>
        <taxon>Sar</taxon>
        <taxon>Alveolata</taxon>
        <taxon>Dinophyceae</taxon>
        <taxon>Suessiales</taxon>
        <taxon>Symbiodiniaceae</taxon>
        <taxon>Durusdinium</taxon>
    </lineage>
</organism>
<evidence type="ECO:0000313" key="3">
    <source>
        <dbReference type="Proteomes" id="UP001642484"/>
    </source>
</evidence>
<evidence type="ECO:0000256" key="1">
    <source>
        <dbReference type="SAM" id="MobiDB-lite"/>
    </source>
</evidence>
<reference evidence="2 3" key="1">
    <citation type="submission" date="2024-02" db="EMBL/GenBank/DDBJ databases">
        <authorList>
            <person name="Chen Y."/>
            <person name="Shah S."/>
            <person name="Dougan E. K."/>
            <person name="Thang M."/>
            <person name="Chan C."/>
        </authorList>
    </citation>
    <scope>NUCLEOTIDE SEQUENCE [LARGE SCALE GENOMIC DNA]</scope>
</reference>
<feature type="non-terminal residue" evidence="2">
    <location>
        <position position="211"/>
    </location>
</feature>
<name>A0ABP0RNN7_9DINO</name>
<comment type="caution">
    <text evidence="2">The sequence shown here is derived from an EMBL/GenBank/DDBJ whole genome shotgun (WGS) entry which is preliminary data.</text>
</comment>
<evidence type="ECO:0000313" key="2">
    <source>
        <dbReference type="EMBL" id="CAK9101953.1"/>
    </source>
</evidence>
<dbReference type="Proteomes" id="UP001642484">
    <property type="component" value="Unassembled WGS sequence"/>
</dbReference>